<proteinExistence type="predicted"/>
<name>H5SQV8_ACEAU</name>
<organism evidence="1">
    <name type="scientific">Acetithermum autotrophicum</name>
    <dbReference type="NCBI Taxonomy" id="1446466"/>
    <lineage>
        <taxon>Bacteria</taxon>
        <taxon>Candidatus Bipolaricaulota</taxon>
        <taxon>Candidatus Acetithermum</taxon>
    </lineage>
</organism>
<reference evidence="1" key="1">
    <citation type="journal article" date="2005" name="Environ. Microbiol.">
        <title>Genetic and functional properties of uncultivated thermophilic crenarchaeotes from a subsurface gold mine as revealed by analysis of genome fragments.</title>
        <authorList>
            <person name="Nunoura T."/>
            <person name="Hirayama H."/>
            <person name="Takami H."/>
            <person name="Oida H."/>
            <person name="Nishi S."/>
            <person name="Shimamura S."/>
            <person name="Suzuki Y."/>
            <person name="Inagaki F."/>
            <person name="Takai K."/>
            <person name="Nealson K.H."/>
            <person name="Horikoshi K."/>
        </authorList>
    </citation>
    <scope>NUCLEOTIDE SEQUENCE</scope>
</reference>
<evidence type="ECO:0000313" key="1">
    <source>
        <dbReference type="EMBL" id="BAL58475.1"/>
    </source>
</evidence>
<protein>
    <submittedName>
        <fullName evidence="1">Uncharacterized protein</fullName>
    </submittedName>
</protein>
<reference evidence="1" key="2">
    <citation type="journal article" date="2012" name="PLoS ONE">
        <title>A Deeply Branching Thermophilic Bacterium with an Ancient Acetyl-CoA Pathway Dominates a Subsurface Ecosystem.</title>
        <authorList>
            <person name="Takami H."/>
            <person name="Noguchi H."/>
            <person name="Takaki Y."/>
            <person name="Uchiyama I."/>
            <person name="Toyoda A."/>
            <person name="Nishi S."/>
            <person name="Chee G.-J."/>
            <person name="Arai W."/>
            <person name="Nunoura T."/>
            <person name="Itoh T."/>
            <person name="Hattori M."/>
            <person name="Takai K."/>
        </authorList>
    </citation>
    <scope>NUCLEOTIDE SEQUENCE</scope>
</reference>
<sequence length="50" mass="5696">MRWASFIYAERERARKGGWGAPPCGFQGVMRAYKIGLRLAKAICFTKAHH</sequence>
<accession>H5SQV8</accession>
<dbReference type="AlphaFoldDB" id="H5SQV8"/>
<gene>
    <name evidence="1" type="ORF">HGMM_OP2C025</name>
</gene>
<dbReference type="EMBL" id="AP011801">
    <property type="protein sequence ID" value="BAL58475.1"/>
    <property type="molecule type" value="Genomic_DNA"/>
</dbReference>